<evidence type="ECO:0000256" key="5">
    <source>
        <dbReference type="ARBA" id="ARBA00022782"/>
    </source>
</evidence>
<comment type="subcellular location">
    <subcellularLocation>
        <location evidence="1">Nucleus</location>
    </subcellularLocation>
</comment>
<feature type="compositionally biased region" description="Basic and acidic residues" evidence="9">
    <location>
        <begin position="22"/>
        <end position="33"/>
    </location>
</feature>
<dbReference type="AlphaFoldDB" id="A0AAV9DMI2"/>
<evidence type="ECO:0000256" key="6">
    <source>
        <dbReference type="ARBA" id="ARBA00022833"/>
    </source>
</evidence>
<evidence type="ECO:0000256" key="1">
    <source>
        <dbReference type="ARBA" id="ARBA00004123"/>
    </source>
</evidence>
<keyword evidence="7" id="KW-0539">Nucleus</keyword>
<accession>A0AAV9DMI2</accession>
<dbReference type="GO" id="GO:0048440">
    <property type="term" value="P:carpel development"/>
    <property type="evidence" value="ECO:0007669"/>
    <property type="project" value="UniProtKB-ARBA"/>
</dbReference>
<keyword evidence="2" id="KW-0217">Developmental protein</keyword>
<evidence type="ECO:0000256" key="4">
    <source>
        <dbReference type="ARBA" id="ARBA00022771"/>
    </source>
</evidence>
<comment type="caution">
    <text evidence="11">The sequence shown here is derived from an EMBL/GenBank/DDBJ whole genome shotgun (WGS) entry which is preliminary data.</text>
</comment>
<evidence type="ECO:0000259" key="10">
    <source>
        <dbReference type="PROSITE" id="PS50157"/>
    </source>
</evidence>
<dbReference type="Proteomes" id="UP001180020">
    <property type="component" value="Unassembled WGS sequence"/>
</dbReference>
<dbReference type="GO" id="GO:0005634">
    <property type="term" value="C:nucleus"/>
    <property type="evidence" value="ECO:0007669"/>
    <property type="project" value="UniProtKB-SubCell"/>
</dbReference>
<keyword evidence="6" id="KW-0862">Zinc</keyword>
<dbReference type="InterPro" id="IPR036236">
    <property type="entry name" value="Znf_C2H2_sf"/>
</dbReference>
<dbReference type="InterPro" id="IPR045320">
    <property type="entry name" value="JAGGED/SL1-like"/>
</dbReference>
<dbReference type="PROSITE" id="PS50157">
    <property type="entry name" value="ZINC_FINGER_C2H2_2"/>
    <property type="match status" value="1"/>
</dbReference>
<evidence type="ECO:0000256" key="7">
    <source>
        <dbReference type="ARBA" id="ARBA00023242"/>
    </source>
</evidence>
<dbReference type="GO" id="GO:0030154">
    <property type="term" value="P:cell differentiation"/>
    <property type="evidence" value="ECO:0007669"/>
    <property type="project" value="UniProtKB-KW"/>
</dbReference>
<sequence length="343" mass="37800">MRSESTRESVKQNTYNSNSNEEQLKPSDRESTRLSHIHGLLLQQVSSPSKRTMLTSESCMPQSVSSWVVRRSGGGNPLDLNNLPEEYSDRWREGKQSIEESSSATTASTDASRIKKKRSGGKDEPGKVYECRFCSLKFCKSQALGGHMNRHRQERETETLNRARQLVFGTETLAPTHGSLIGFGGGQPMSSGGGGFYNRDQCLNLRPVYPRLPTMLPQSQQHQPPPPPLQPYLYTSNSHHFPNPATQQYPPPPPHMNADYLVGHVFSGNNNNNNSHHRPPSSLNYTTELNYTCIGGAPPLAHGFPTEGVHGTVTGDVNRGNRTDGLSRDGSDSSSMHPLGSDF</sequence>
<dbReference type="PANTHER" id="PTHR45730">
    <property type="entry name" value="ZINC FINGER PROTEIN JAGGED"/>
    <property type="match status" value="1"/>
</dbReference>
<feature type="compositionally biased region" description="Polar residues" evidence="9">
    <location>
        <begin position="11"/>
        <end position="21"/>
    </location>
</feature>
<keyword evidence="4 8" id="KW-0863">Zinc-finger</keyword>
<dbReference type="EMBL" id="JAUJYO010000012">
    <property type="protein sequence ID" value="KAK1301728.1"/>
    <property type="molecule type" value="Genomic_DNA"/>
</dbReference>
<feature type="domain" description="C2H2-type" evidence="10">
    <location>
        <begin position="129"/>
        <end position="156"/>
    </location>
</feature>
<protein>
    <submittedName>
        <fullName evidence="11">Zinc finger protein JAGGED</fullName>
    </submittedName>
</protein>
<feature type="region of interest" description="Disordered" evidence="9">
    <location>
        <begin position="89"/>
        <end position="125"/>
    </location>
</feature>
<evidence type="ECO:0000313" key="12">
    <source>
        <dbReference type="Proteomes" id="UP001180020"/>
    </source>
</evidence>
<evidence type="ECO:0000256" key="8">
    <source>
        <dbReference type="PROSITE-ProRule" id="PRU00042"/>
    </source>
</evidence>
<reference evidence="11" key="1">
    <citation type="journal article" date="2023" name="Nat. Commun.">
        <title>Diploid and tetraploid genomes of Acorus and the evolution of monocots.</title>
        <authorList>
            <person name="Ma L."/>
            <person name="Liu K.W."/>
            <person name="Li Z."/>
            <person name="Hsiao Y.Y."/>
            <person name="Qi Y."/>
            <person name="Fu T."/>
            <person name="Tang G.D."/>
            <person name="Zhang D."/>
            <person name="Sun W.H."/>
            <person name="Liu D.K."/>
            <person name="Li Y."/>
            <person name="Chen G.Z."/>
            <person name="Liu X.D."/>
            <person name="Liao X.Y."/>
            <person name="Jiang Y.T."/>
            <person name="Yu X."/>
            <person name="Hao Y."/>
            <person name="Huang J."/>
            <person name="Zhao X.W."/>
            <person name="Ke S."/>
            <person name="Chen Y.Y."/>
            <person name="Wu W.L."/>
            <person name="Hsu J.L."/>
            <person name="Lin Y.F."/>
            <person name="Huang M.D."/>
            <person name="Li C.Y."/>
            <person name="Huang L."/>
            <person name="Wang Z.W."/>
            <person name="Zhao X."/>
            <person name="Zhong W.Y."/>
            <person name="Peng D.H."/>
            <person name="Ahmad S."/>
            <person name="Lan S."/>
            <person name="Zhang J.S."/>
            <person name="Tsai W.C."/>
            <person name="Van de Peer Y."/>
            <person name="Liu Z.J."/>
        </authorList>
    </citation>
    <scope>NUCLEOTIDE SEQUENCE</scope>
    <source>
        <strain evidence="11">CP</strain>
    </source>
</reference>
<feature type="compositionally biased region" description="Low complexity" evidence="9">
    <location>
        <begin position="101"/>
        <end position="111"/>
    </location>
</feature>
<feature type="region of interest" description="Disordered" evidence="9">
    <location>
        <begin position="308"/>
        <end position="343"/>
    </location>
</feature>
<name>A0AAV9DMI2_ACOCL</name>
<keyword evidence="3" id="KW-0479">Metal-binding</keyword>
<dbReference type="GO" id="GO:0008270">
    <property type="term" value="F:zinc ion binding"/>
    <property type="evidence" value="ECO:0007669"/>
    <property type="project" value="UniProtKB-KW"/>
</dbReference>
<dbReference type="PANTHER" id="PTHR45730:SF32">
    <property type="entry name" value="ZINC FINGER PROTEIN JAGGED"/>
    <property type="match status" value="1"/>
</dbReference>
<keyword evidence="5" id="KW-0221">Differentiation</keyword>
<feature type="compositionally biased region" description="Basic and acidic residues" evidence="9">
    <location>
        <begin position="89"/>
        <end position="98"/>
    </location>
</feature>
<dbReference type="GO" id="GO:0003700">
    <property type="term" value="F:DNA-binding transcription factor activity"/>
    <property type="evidence" value="ECO:0007669"/>
    <property type="project" value="InterPro"/>
</dbReference>
<dbReference type="InterPro" id="IPR013087">
    <property type="entry name" value="Znf_C2H2_type"/>
</dbReference>
<evidence type="ECO:0000313" key="11">
    <source>
        <dbReference type="EMBL" id="KAK1301728.1"/>
    </source>
</evidence>
<dbReference type="FunFam" id="3.30.160.60:FF:002425">
    <property type="entry name" value="Zinc finger protein STAMENLESS 1"/>
    <property type="match status" value="1"/>
</dbReference>
<gene>
    <name evidence="11" type="primary">JAG</name>
    <name evidence="11" type="ORF">QJS10_CPB12g00355</name>
</gene>
<reference evidence="11" key="2">
    <citation type="submission" date="2023-06" db="EMBL/GenBank/DDBJ databases">
        <authorList>
            <person name="Ma L."/>
            <person name="Liu K.-W."/>
            <person name="Li Z."/>
            <person name="Hsiao Y.-Y."/>
            <person name="Qi Y."/>
            <person name="Fu T."/>
            <person name="Tang G."/>
            <person name="Zhang D."/>
            <person name="Sun W.-H."/>
            <person name="Liu D.-K."/>
            <person name="Li Y."/>
            <person name="Chen G.-Z."/>
            <person name="Liu X.-D."/>
            <person name="Liao X.-Y."/>
            <person name="Jiang Y.-T."/>
            <person name="Yu X."/>
            <person name="Hao Y."/>
            <person name="Huang J."/>
            <person name="Zhao X.-W."/>
            <person name="Ke S."/>
            <person name="Chen Y.-Y."/>
            <person name="Wu W.-L."/>
            <person name="Hsu J.-L."/>
            <person name="Lin Y.-F."/>
            <person name="Huang M.-D."/>
            <person name="Li C.-Y."/>
            <person name="Huang L."/>
            <person name="Wang Z.-W."/>
            <person name="Zhao X."/>
            <person name="Zhong W.-Y."/>
            <person name="Peng D.-H."/>
            <person name="Ahmad S."/>
            <person name="Lan S."/>
            <person name="Zhang J.-S."/>
            <person name="Tsai W.-C."/>
            <person name="Van De Peer Y."/>
            <person name="Liu Z.-J."/>
        </authorList>
    </citation>
    <scope>NUCLEOTIDE SEQUENCE</scope>
    <source>
        <strain evidence="11">CP</strain>
        <tissue evidence="11">Leaves</tissue>
    </source>
</reference>
<dbReference type="PROSITE" id="PS00028">
    <property type="entry name" value="ZINC_FINGER_C2H2_1"/>
    <property type="match status" value="1"/>
</dbReference>
<proteinExistence type="predicted"/>
<evidence type="ECO:0000256" key="2">
    <source>
        <dbReference type="ARBA" id="ARBA00022473"/>
    </source>
</evidence>
<keyword evidence="12" id="KW-1185">Reference proteome</keyword>
<feature type="region of interest" description="Disordered" evidence="9">
    <location>
        <begin position="1"/>
        <end position="37"/>
    </location>
</feature>
<dbReference type="Gene3D" id="3.30.160.60">
    <property type="entry name" value="Classic Zinc Finger"/>
    <property type="match status" value="1"/>
</dbReference>
<organism evidence="11 12">
    <name type="scientific">Acorus calamus</name>
    <name type="common">Sweet flag</name>
    <dbReference type="NCBI Taxonomy" id="4465"/>
    <lineage>
        <taxon>Eukaryota</taxon>
        <taxon>Viridiplantae</taxon>
        <taxon>Streptophyta</taxon>
        <taxon>Embryophyta</taxon>
        <taxon>Tracheophyta</taxon>
        <taxon>Spermatophyta</taxon>
        <taxon>Magnoliopsida</taxon>
        <taxon>Liliopsida</taxon>
        <taxon>Acoraceae</taxon>
        <taxon>Acorus</taxon>
    </lineage>
</organism>
<evidence type="ECO:0000256" key="3">
    <source>
        <dbReference type="ARBA" id="ARBA00022723"/>
    </source>
</evidence>
<feature type="compositionally biased region" description="Basic and acidic residues" evidence="9">
    <location>
        <begin position="319"/>
        <end position="331"/>
    </location>
</feature>
<evidence type="ECO:0000256" key="9">
    <source>
        <dbReference type="SAM" id="MobiDB-lite"/>
    </source>
</evidence>
<dbReference type="SUPFAM" id="SSF57667">
    <property type="entry name" value="beta-beta-alpha zinc fingers"/>
    <property type="match status" value="1"/>
</dbReference>
<dbReference type="GO" id="GO:0048443">
    <property type="term" value="P:stamen development"/>
    <property type="evidence" value="ECO:0007669"/>
    <property type="project" value="UniProtKB-ARBA"/>
</dbReference>
<feature type="compositionally biased region" description="Basic and acidic residues" evidence="9">
    <location>
        <begin position="1"/>
        <end position="10"/>
    </location>
</feature>